<evidence type="ECO:0000313" key="1">
    <source>
        <dbReference type="EMBL" id="MBB5405968.1"/>
    </source>
</evidence>
<dbReference type="AlphaFoldDB" id="A0A7W8LG27"/>
<proteinExistence type="predicted"/>
<comment type="caution">
    <text evidence="1">The sequence shown here is derived from an EMBL/GenBank/DDBJ whole genome shotgun (WGS) entry which is preliminary data.</text>
</comment>
<dbReference type="EMBL" id="JACHDE010000052">
    <property type="protein sequence ID" value="MBB5405968.1"/>
    <property type="molecule type" value="Genomic_DNA"/>
</dbReference>
<dbReference type="Proteomes" id="UP000592820">
    <property type="component" value="Unassembled WGS sequence"/>
</dbReference>
<organism evidence="1 2">
    <name type="scientific">Paraburkholderia youngii</name>
    <dbReference type="NCBI Taxonomy" id="2782701"/>
    <lineage>
        <taxon>Bacteria</taxon>
        <taxon>Pseudomonadati</taxon>
        <taxon>Pseudomonadota</taxon>
        <taxon>Betaproteobacteria</taxon>
        <taxon>Burkholderiales</taxon>
        <taxon>Burkholderiaceae</taxon>
        <taxon>Paraburkholderia</taxon>
    </lineage>
</organism>
<evidence type="ECO:0000313" key="2">
    <source>
        <dbReference type="Proteomes" id="UP000592820"/>
    </source>
</evidence>
<gene>
    <name evidence="1" type="ORF">HDG41_008067</name>
</gene>
<dbReference type="RefSeq" id="WP_260332533.1">
    <property type="nucleotide sequence ID" value="NZ_JACHDE010000052.1"/>
</dbReference>
<reference evidence="1 2" key="1">
    <citation type="submission" date="2020-08" db="EMBL/GenBank/DDBJ databases">
        <title>Genomic Encyclopedia of Type Strains, Phase IV (KMG-V): Genome sequencing to study the core and pangenomes of soil and plant-associated prokaryotes.</title>
        <authorList>
            <person name="Whitman W."/>
        </authorList>
    </citation>
    <scope>NUCLEOTIDE SEQUENCE [LARGE SCALE GENOMIC DNA]</scope>
    <source>
        <strain evidence="1 2">JPY162</strain>
    </source>
</reference>
<protein>
    <submittedName>
        <fullName evidence="1">Uncharacterized protein</fullName>
    </submittedName>
</protein>
<sequence>MKGLNSCVGPISGEHLISESVIEILKGDGGFSISGVPWLAIGQEKILPVRALRANCLCSKHNSALSPLDDAARYFFLSLKNFLESDSGVGHALVSGHDIERWLLKTAKAMAVSGNLAKDNHKLSGAFAHDQALIGMLDDSGEWPDGAGLYCVMNAGDHMVNHSRFQLSPLVNDNEEIVGLQLSILGLIFILLLDQRNHERYEFLAGAKYRPGRISIVHPQAVHWLTMSWEDDQAHDSLTLQFVKSLPPIVG</sequence>
<name>A0A7W8LG27_9BURK</name>
<accession>A0A7W8LG27</accession>